<evidence type="ECO:0000256" key="1">
    <source>
        <dbReference type="SAM" id="Phobius"/>
    </source>
</evidence>
<evidence type="ECO:0000313" key="2">
    <source>
        <dbReference type="EMBL" id="MDQ2068922.1"/>
    </source>
</evidence>
<keyword evidence="1" id="KW-0812">Transmembrane</keyword>
<feature type="transmembrane region" description="Helical" evidence="1">
    <location>
        <begin position="88"/>
        <end position="116"/>
    </location>
</feature>
<organism evidence="2 3">
    <name type="scientific">Natronospira bacteriovora</name>
    <dbReference type="NCBI Taxonomy" id="3069753"/>
    <lineage>
        <taxon>Bacteria</taxon>
        <taxon>Pseudomonadati</taxon>
        <taxon>Pseudomonadota</taxon>
        <taxon>Gammaproteobacteria</taxon>
        <taxon>Natronospirales</taxon>
        <taxon>Natronospiraceae</taxon>
        <taxon>Natronospira</taxon>
    </lineage>
</organism>
<keyword evidence="1" id="KW-1133">Transmembrane helix</keyword>
<protein>
    <recommendedName>
        <fullName evidence="4">Cobalt transport protein</fullName>
    </recommendedName>
</protein>
<dbReference type="Proteomes" id="UP001239019">
    <property type="component" value="Unassembled WGS sequence"/>
</dbReference>
<feature type="transmembrane region" description="Helical" evidence="1">
    <location>
        <begin position="57"/>
        <end position="76"/>
    </location>
</feature>
<evidence type="ECO:0000313" key="3">
    <source>
        <dbReference type="Proteomes" id="UP001239019"/>
    </source>
</evidence>
<comment type="caution">
    <text evidence="2">The sequence shown here is derived from an EMBL/GenBank/DDBJ whole genome shotgun (WGS) entry which is preliminary data.</text>
</comment>
<keyword evidence="3" id="KW-1185">Reference proteome</keyword>
<proteinExistence type="predicted"/>
<sequence length="224" mass="24486">MLNPRLHLLLVVLLACALPWMSPLSLLILAAVLLVWHVSRGRAAMRGLGRGLWRLKWLLLALALVYFWLAGMADWANAIAEAGTRMAILVLMFASVHTLLVSLSASALTGLLMLALQPLDRIGLPGRRFGQRLGWLVQAAMADRQALRDRAGGPSTSAGHFRFRAWLAWIPAALAAEIHRIEARAEEEDGKVVLPRPPPAPQVRDWLLFLAGMTGILLLAGLPL</sequence>
<dbReference type="EMBL" id="JAVDDT010000002">
    <property type="protein sequence ID" value="MDQ2068922.1"/>
    <property type="molecule type" value="Genomic_DNA"/>
</dbReference>
<reference evidence="2 3" key="1">
    <citation type="submission" date="2023-08" db="EMBL/GenBank/DDBJ databases">
        <title>Whole-genome sequencing of halo(alkali)philic microorganisms from hypersaline lakes.</title>
        <authorList>
            <person name="Sorokin D.Y."/>
            <person name="Abbas B."/>
            <person name="Merkel A.Y."/>
        </authorList>
    </citation>
    <scope>NUCLEOTIDE SEQUENCE [LARGE SCALE GENOMIC DNA]</scope>
    <source>
        <strain evidence="2 3">AB-CW4</strain>
    </source>
</reference>
<dbReference type="PROSITE" id="PS51257">
    <property type="entry name" value="PROKAR_LIPOPROTEIN"/>
    <property type="match status" value="1"/>
</dbReference>
<keyword evidence="1" id="KW-0472">Membrane</keyword>
<gene>
    <name evidence="2" type="ORF">RBH19_03415</name>
</gene>
<feature type="transmembrane region" description="Helical" evidence="1">
    <location>
        <begin position="206"/>
        <end position="223"/>
    </location>
</feature>
<name>A0ABU0W4H6_9GAMM</name>
<evidence type="ECO:0008006" key="4">
    <source>
        <dbReference type="Google" id="ProtNLM"/>
    </source>
</evidence>
<feature type="transmembrane region" description="Helical" evidence="1">
    <location>
        <begin position="6"/>
        <end position="36"/>
    </location>
</feature>
<dbReference type="RefSeq" id="WP_306727419.1">
    <property type="nucleotide sequence ID" value="NZ_JAVDDT010000002.1"/>
</dbReference>
<accession>A0ABU0W4H6</accession>